<keyword evidence="2" id="KW-0723">Serine/threonine-protein kinase</keyword>
<dbReference type="GO" id="GO:0006357">
    <property type="term" value="P:regulation of transcription by RNA polymerase II"/>
    <property type="evidence" value="ECO:0007669"/>
    <property type="project" value="UniProtKB-ARBA"/>
</dbReference>
<feature type="binding site" evidence="9">
    <location>
        <position position="59"/>
    </location>
    <ligand>
        <name>ATP</name>
        <dbReference type="ChEBI" id="CHEBI:30616"/>
    </ligand>
</feature>
<proteinExistence type="predicted"/>
<dbReference type="GO" id="GO:0004674">
    <property type="term" value="F:protein serine/threonine kinase activity"/>
    <property type="evidence" value="ECO:0007669"/>
    <property type="project" value="UniProtKB-KW"/>
</dbReference>
<comment type="catalytic activity">
    <reaction evidence="8">
        <text>L-seryl-[protein] + ATP = O-phospho-L-seryl-[protein] + ADP + H(+)</text>
        <dbReference type="Rhea" id="RHEA:17989"/>
        <dbReference type="Rhea" id="RHEA-COMP:9863"/>
        <dbReference type="Rhea" id="RHEA-COMP:11604"/>
        <dbReference type="ChEBI" id="CHEBI:15378"/>
        <dbReference type="ChEBI" id="CHEBI:29999"/>
        <dbReference type="ChEBI" id="CHEBI:30616"/>
        <dbReference type="ChEBI" id="CHEBI:83421"/>
        <dbReference type="ChEBI" id="CHEBI:456216"/>
        <dbReference type="EC" id="2.7.11.1"/>
    </reaction>
</comment>
<dbReference type="Gene3D" id="1.10.510.10">
    <property type="entry name" value="Transferase(Phosphotransferase) domain 1"/>
    <property type="match status" value="1"/>
</dbReference>
<dbReference type="InterPro" id="IPR017441">
    <property type="entry name" value="Protein_kinase_ATP_BS"/>
</dbReference>
<dbReference type="GeneID" id="39577045"/>
<keyword evidence="5 11" id="KW-0418">Kinase</keyword>
<keyword evidence="12" id="KW-1185">Reference proteome</keyword>
<dbReference type="FunFam" id="3.30.200.20:FF:000088">
    <property type="entry name" value="Casein kinase II subunit alpha"/>
    <property type="match status" value="1"/>
</dbReference>
<dbReference type="PANTHER" id="PTHR24054:SF0">
    <property type="entry name" value="CASEIN KINASE II SUBUNIT ALPHA"/>
    <property type="match status" value="1"/>
</dbReference>
<dbReference type="GO" id="GO:0006356">
    <property type="term" value="P:regulation of transcription by RNA polymerase I"/>
    <property type="evidence" value="ECO:0007669"/>
    <property type="project" value="TreeGrafter"/>
</dbReference>
<dbReference type="GO" id="GO:0005524">
    <property type="term" value="F:ATP binding"/>
    <property type="evidence" value="ECO:0007669"/>
    <property type="project" value="UniProtKB-UniRule"/>
</dbReference>
<dbReference type="InterPro" id="IPR045216">
    <property type="entry name" value="CK2_alpha"/>
</dbReference>
<dbReference type="CDD" id="cd14132">
    <property type="entry name" value="STKc_CK2_alpha"/>
    <property type="match status" value="1"/>
</dbReference>
<evidence type="ECO:0000256" key="6">
    <source>
        <dbReference type="ARBA" id="ARBA00022840"/>
    </source>
</evidence>
<dbReference type="PANTHER" id="PTHR24054">
    <property type="entry name" value="CASEIN KINASE II SUBUNIT ALPHA"/>
    <property type="match status" value="1"/>
</dbReference>
<reference evidence="11 12" key="1">
    <citation type="journal article" date="2018" name="Mol. Ecol.">
        <title>The obligate alkalophilic soda-lake fungus Sodiomyces alkalinus has shifted to a protein diet.</title>
        <authorList>
            <person name="Grum-Grzhimaylo A.A."/>
            <person name="Falkoski D.L."/>
            <person name="van den Heuvel J."/>
            <person name="Valero-Jimenez C.A."/>
            <person name="Min B."/>
            <person name="Choi I.G."/>
            <person name="Lipzen A."/>
            <person name="Daum C.G."/>
            <person name="Aanen D.K."/>
            <person name="Tsang A."/>
            <person name="Henrissat B."/>
            <person name="Bilanenko E.N."/>
            <person name="de Vries R.P."/>
            <person name="van Kan J.A.L."/>
            <person name="Grigoriev I.V."/>
            <person name="Debets A.J.M."/>
        </authorList>
    </citation>
    <scope>NUCLEOTIDE SEQUENCE [LARGE SCALE GENOMIC DNA]</scope>
    <source>
        <strain evidence="11 12">F11</strain>
    </source>
</reference>
<dbReference type="Gene3D" id="3.30.200.20">
    <property type="entry name" value="Phosphorylase Kinase, domain 1"/>
    <property type="match status" value="1"/>
</dbReference>
<sequence length="321" mass="36779">MATDEPAQHASQDFTEEGAIEVAWGQVDQYEIVRKLGRGRSSEVFEGIRLVDYQRCAIKSLKPAEKTKVVNEIKMLQTLRGGPNIIQLWDVVVDPRSNTTSLIFELVDNVDFRSLYPLLDDNEIRYYLRELLRALEFCHSKGVMHRGVTPHNVVIDHSKRKLRLIDFGSSSTCMPGTTYDVRLGRVFGAPELLLDFEEYDYSLDMWCLGEMLASMIFRIQPFFHGFSRLNCLEQIATTLGTKGLLNYIERYDMDAPDVDDIPVHEGRSWTSYVTHENGGLANDVAIDLVDRLLRWDHQDRLTATKALEHPYFASLEEGTRL</sequence>
<gene>
    <name evidence="11" type="ORF">SODALDRAFT_287291</name>
</gene>
<keyword evidence="6 9" id="KW-0067">ATP-binding</keyword>
<dbReference type="PROSITE" id="PS00107">
    <property type="entry name" value="PROTEIN_KINASE_ATP"/>
    <property type="match status" value="1"/>
</dbReference>
<dbReference type="EC" id="2.7.11.1" evidence="1"/>
<dbReference type="InterPro" id="IPR011009">
    <property type="entry name" value="Kinase-like_dom_sf"/>
</dbReference>
<dbReference type="GO" id="GO:0005956">
    <property type="term" value="C:protein kinase CK2 complex"/>
    <property type="evidence" value="ECO:0007669"/>
    <property type="project" value="TreeGrafter"/>
</dbReference>
<evidence type="ECO:0000256" key="5">
    <source>
        <dbReference type="ARBA" id="ARBA00022777"/>
    </source>
</evidence>
<comment type="catalytic activity">
    <reaction evidence="7">
        <text>L-threonyl-[protein] + ATP = O-phospho-L-threonyl-[protein] + ADP + H(+)</text>
        <dbReference type="Rhea" id="RHEA:46608"/>
        <dbReference type="Rhea" id="RHEA-COMP:11060"/>
        <dbReference type="Rhea" id="RHEA-COMP:11605"/>
        <dbReference type="ChEBI" id="CHEBI:15378"/>
        <dbReference type="ChEBI" id="CHEBI:30013"/>
        <dbReference type="ChEBI" id="CHEBI:30616"/>
        <dbReference type="ChEBI" id="CHEBI:61977"/>
        <dbReference type="ChEBI" id="CHEBI:456216"/>
        <dbReference type="EC" id="2.7.11.1"/>
    </reaction>
</comment>
<dbReference type="EMBL" id="ML119051">
    <property type="protein sequence ID" value="ROT42211.1"/>
    <property type="molecule type" value="Genomic_DNA"/>
</dbReference>
<evidence type="ECO:0000256" key="8">
    <source>
        <dbReference type="ARBA" id="ARBA00048679"/>
    </source>
</evidence>
<evidence type="ECO:0000256" key="4">
    <source>
        <dbReference type="ARBA" id="ARBA00022741"/>
    </source>
</evidence>
<feature type="domain" description="Protein kinase" evidence="10">
    <location>
        <begin position="30"/>
        <end position="312"/>
    </location>
</feature>
<dbReference type="OrthoDB" id="10254671at2759"/>
<evidence type="ECO:0000256" key="1">
    <source>
        <dbReference type="ARBA" id="ARBA00012513"/>
    </source>
</evidence>
<dbReference type="Proteomes" id="UP000272025">
    <property type="component" value="Unassembled WGS sequence"/>
</dbReference>
<evidence type="ECO:0000256" key="9">
    <source>
        <dbReference type="PROSITE-ProRule" id="PRU10141"/>
    </source>
</evidence>
<dbReference type="STRING" id="1314773.A0A3N2Q611"/>
<evidence type="ECO:0000313" key="12">
    <source>
        <dbReference type="Proteomes" id="UP000272025"/>
    </source>
</evidence>
<dbReference type="GO" id="GO:0006359">
    <property type="term" value="P:regulation of transcription by RNA polymerase III"/>
    <property type="evidence" value="ECO:0007669"/>
    <property type="project" value="TreeGrafter"/>
</dbReference>
<evidence type="ECO:0000256" key="3">
    <source>
        <dbReference type="ARBA" id="ARBA00022679"/>
    </source>
</evidence>
<dbReference type="GO" id="GO:0051726">
    <property type="term" value="P:regulation of cell cycle"/>
    <property type="evidence" value="ECO:0007669"/>
    <property type="project" value="TreeGrafter"/>
</dbReference>
<dbReference type="Pfam" id="PF00069">
    <property type="entry name" value="Pkinase"/>
    <property type="match status" value="1"/>
</dbReference>
<dbReference type="RefSeq" id="XP_028470017.1">
    <property type="nucleotide sequence ID" value="XM_028608567.1"/>
</dbReference>
<dbReference type="SUPFAM" id="SSF56112">
    <property type="entry name" value="Protein kinase-like (PK-like)"/>
    <property type="match status" value="1"/>
</dbReference>
<dbReference type="GO" id="GO:0005829">
    <property type="term" value="C:cytosol"/>
    <property type="evidence" value="ECO:0007669"/>
    <property type="project" value="TreeGrafter"/>
</dbReference>
<dbReference type="GO" id="GO:0005730">
    <property type="term" value="C:nucleolus"/>
    <property type="evidence" value="ECO:0007669"/>
    <property type="project" value="UniProtKB-ARBA"/>
</dbReference>
<accession>A0A3N2Q611</accession>
<keyword evidence="3" id="KW-0808">Transferase</keyword>
<dbReference type="FunFam" id="1.10.510.10:FF:000459">
    <property type="entry name" value="Casein kinase II subunit alpha"/>
    <property type="match status" value="1"/>
</dbReference>
<evidence type="ECO:0000256" key="7">
    <source>
        <dbReference type="ARBA" id="ARBA00047899"/>
    </source>
</evidence>
<dbReference type="AlphaFoldDB" id="A0A3N2Q611"/>
<evidence type="ECO:0000259" key="10">
    <source>
        <dbReference type="PROSITE" id="PS50011"/>
    </source>
</evidence>
<organism evidence="11 12">
    <name type="scientific">Sodiomyces alkalinus (strain CBS 110278 / VKM F-3762 / F11)</name>
    <name type="common">Alkaliphilic filamentous fungus</name>
    <dbReference type="NCBI Taxonomy" id="1314773"/>
    <lineage>
        <taxon>Eukaryota</taxon>
        <taxon>Fungi</taxon>
        <taxon>Dikarya</taxon>
        <taxon>Ascomycota</taxon>
        <taxon>Pezizomycotina</taxon>
        <taxon>Sordariomycetes</taxon>
        <taxon>Hypocreomycetidae</taxon>
        <taxon>Glomerellales</taxon>
        <taxon>Plectosphaerellaceae</taxon>
        <taxon>Sodiomyces</taxon>
    </lineage>
</organism>
<dbReference type="GO" id="GO:0006974">
    <property type="term" value="P:DNA damage response"/>
    <property type="evidence" value="ECO:0007669"/>
    <property type="project" value="TreeGrafter"/>
</dbReference>
<evidence type="ECO:0000313" key="11">
    <source>
        <dbReference type="EMBL" id="ROT42211.1"/>
    </source>
</evidence>
<evidence type="ECO:0000256" key="2">
    <source>
        <dbReference type="ARBA" id="ARBA00022527"/>
    </source>
</evidence>
<dbReference type="PROSITE" id="PS50011">
    <property type="entry name" value="PROTEIN_KINASE_DOM"/>
    <property type="match status" value="1"/>
</dbReference>
<name>A0A3N2Q611_SODAK</name>
<keyword evidence="4 9" id="KW-0547">Nucleotide-binding</keyword>
<dbReference type="InterPro" id="IPR000719">
    <property type="entry name" value="Prot_kinase_dom"/>
</dbReference>
<protein>
    <recommendedName>
        <fullName evidence="1">non-specific serine/threonine protein kinase</fullName>
        <ecNumber evidence="1">2.7.11.1</ecNumber>
    </recommendedName>
</protein>